<dbReference type="InterPro" id="IPR039537">
    <property type="entry name" value="Retrotran_Ty1/copia-like"/>
</dbReference>
<dbReference type="Gene3D" id="3.30.420.10">
    <property type="entry name" value="Ribonuclease H-like superfamily/Ribonuclease H"/>
    <property type="match status" value="1"/>
</dbReference>
<evidence type="ECO:0000313" key="3">
    <source>
        <dbReference type="Proteomes" id="UP001418222"/>
    </source>
</evidence>
<dbReference type="Proteomes" id="UP001418222">
    <property type="component" value="Unassembled WGS sequence"/>
</dbReference>
<accession>A0AAP0G700</accession>
<sequence>MHCSVTFFPSGCVFQDLTTRTFGYDRERDGLYQLDFPPPSPCLSPPFIAAATTSPALWHARLGHASPQIVSSLFPSVSFENSFQCDVCQLSKHTRTSYPVSVSRSSASFNIIHSDVWGPAPVVSYDDSVFLSYLGLRSDNGGEYTSSSFTAFLASKGTLHQFSCPYTPKQNGVAERKNRHLLNVTQSLLRGSHVPKSFWSVALLTGTFLVNRLPCQSLEGRVPLSLLSLRRPLFPVPLQVFGCVLSRTVVRIGQSLITKLSDVTFFENVPFYGTSPVNVAPSAPPQPAPVALAPLHDSLPLQTYTHGPRGPSHAHSILRDPLVTPSSQDFVPHPLAGDAFPSSDLPIALRKGKRSYVTDHPVASYVSYQAFLTATDQIRAPSSTTEAFQHPEWVAAMEDEMSALQKEGT</sequence>
<protein>
    <recommendedName>
        <fullName evidence="1">Integrase catalytic domain-containing protein</fullName>
    </recommendedName>
</protein>
<organism evidence="2 3">
    <name type="scientific">Platanthera zijinensis</name>
    <dbReference type="NCBI Taxonomy" id="2320716"/>
    <lineage>
        <taxon>Eukaryota</taxon>
        <taxon>Viridiplantae</taxon>
        <taxon>Streptophyta</taxon>
        <taxon>Embryophyta</taxon>
        <taxon>Tracheophyta</taxon>
        <taxon>Spermatophyta</taxon>
        <taxon>Magnoliopsida</taxon>
        <taxon>Liliopsida</taxon>
        <taxon>Asparagales</taxon>
        <taxon>Orchidaceae</taxon>
        <taxon>Orchidoideae</taxon>
        <taxon>Orchideae</taxon>
        <taxon>Orchidinae</taxon>
        <taxon>Platanthera</taxon>
    </lineage>
</organism>
<dbReference type="InterPro" id="IPR025724">
    <property type="entry name" value="GAG-pre-integrase_dom"/>
</dbReference>
<dbReference type="PROSITE" id="PS50994">
    <property type="entry name" value="INTEGRASE"/>
    <property type="match status" value="1"/>
</dbReference>
<dbReference type="PANTHER" id="PTHR42648">
    <property type="entry name" value="TRANSPOSASE, PUTATIVE-RELATED"/>
    <property type="match status" value="1"/>
</dbReference>
<dbReference type="InterPro" id="IPR012337">
    <property type="entry name" value="RNaseH-like_sf"/>
</dbReference>
<dbReference type="InterPro" id="IPR036397">
    <property type="entry name" value="RNaseH_sf"/>
</dbReference>
<evidence type="ECO:0000259" key="1">
    <source>
        <dbReference type="PROSITE" id="PS50994"/>
    </source>
</evidence>
<dbReference type="GO" id="GO:0015074">
    <property type="term" value="P:DNA integration"/>
    <property type="evidence" value="ECO:0007669"/>
    <property type="project" value="InterPro"/>
</dbReference>
<proteinExistence type="predicted"/>
<dbReference type="PANTHER" id="PTHR42648:SF28">
    <property type="entry name" value="TRANSPOSON-ENCODED PROTEIN WITH RIBONUCLEASE H-LIKE AND RETROVIRUS ZINC FINGER-LIKE DOMAINS"/>
    <property type="match status" value="1"/>
</dbReference>
<gene>
    <name evidence="2" type="ORF">KSP39_PZI010287</name>
</gene>
<dbReference type="GO" id="GO:0003676">
    <property type="term" value="F:nucleic acid binding"/>
    <property type="evidence" value="ECO:0007669"/>
    <property type="project" value="InterPro"/>
</dbReference>
<feature type="domain" description="Integrase catalytic" evidence="1">
    <location>
        <begin position="51"/>
        <end position="231"/>
    </location>
</feature>
<dbReference type="SUPFAM" id="SSF53098">
    <property type="entry name" value="Ribonuclease H-like"/>
    <property type="match status" value="1"/>
</dbReference>
<dbReference type="Pfam" id="PF13976">
    <property type="entry name" value="gag_pre-integrs"/>
    <property type="match status" value="1"/>
</dbReference>
<reference evidence="2 3" key="1">
    <citation type="journal article" date="2022" name="Nat. Plants">
        <title>Genomes of leafy and leafless Platanthera orchids illuminate the evolution of mycoheterotrophy.</title>
        <authorList>
            <person name="Li M.H."/>
            <person name="Liu K.W."/>
            <person name="Li Z."/>
            <person name="Lu H.C."/>
            <person name="Ye Q.L."/>
            <person name="Zhang D."/>
            <person name="Wang J.Y."/>
            <person name="Li Y.F."/>
            <person name="Zhong Z.M."/>
            <person name="Liu X."/>
            <person name="Yu X."/>
            <person name="Liu D.K."/>
            <person name="Tu X.D."/>
            <person name="Liu B."/>
            <person name="Hao Y."/>
            <person name="Liao X.Y."/>
            <person name="Jiang Y.T."/>
            <person name="Sun W.H."/>
            <person name="Chen J."/>
            <person name="Chen Y.Q."/>
            <person name="Ai Y."/>
            <person name="Zhai J.W."/>
            <person name="Wu S.S."/>
            <person name="Zhou Z."/>
            <person name="Hsiao Y.Y."/>
            <person name="Wu W.L."/>
            <person name="Chen Y.Y."/>
            <person name="Lin Y.F."/>
            <person name="Hsu J.L."/>
            <person name="Li C.Y."/>
            <person name="Wang Z.W."/>
            <person name="Zhao X."/>
            <person name="Zhong W.Y."/>
            <person name="Ma X.K."/>
            <person name="Ma L."/>
            <person name="Huang J."/>
            <person name="Chen G.Z."/>
            <person name="Huang M.Z."/>
            <person name="Huang L."/>
            <person name="Peng D.H."/>
            <person name="Luo Y.B."/>
            <person name="Zou S.Q."/>
            <person name="Chen S.P."/>
            <person name="Lan S."/>
            <person name="Tsai W.C."/>
            <person name="Van de Peer Y."/>
            <person name="Liu Z.J."/>
        </authorList>
    </citation>
    <scope>NUCLEOTIDE SEQUENCE [LARGE SCALE GENOMIC DNA]</scope>
    <source>
        <strain evidence="2">Lor287</strain>
    </source>
</reference>
<evidence type="ECO:0000313" key="2">
    <source>
        <dbReference type="EMBL" id="KAK8941174.1"/>
    </source>
</evidence>
<keyword evidence="3" id="KW-1185">Reference proteome</keyword>
<name>A0AAP0G700_9ASPA</name>
<dbReference type="EMBL" id="JBBWWQ010000008">
    <property type="protein sequence ID" value="KAK8941174.1"/>
    <property type="molecule type" value="Genomic_DNA"/>
</dbReference>
<dbReference type="AlphaFoldDB" id="A0AAP0G700"/>
<comment type="caution">
    <text evidence="2">The sequence shown here is derived from an EMBL/GenBank/DDBJ whole genome shotgun (WGS) entry which is preliminary data.</text>
</comment>
<dbReference type="InterPro" id="IPR001584">
    <property type="entry name" value="Integrase_cat-core"/>
</dbReference>